<reference evidence="9 10" key="1">
    <citation type="submission" date="2020-10" db="EMBL/GenBank/DDBJ databases">
        <title>Complete genome sequence of Paludibaculum fermentans P105T, a facultatively anaerobic acidobacterium capable of dissimilatory Fe(III) reduction.</title>
        <authorList>
            <person name="Dedysh S.N."/>
            <person name="Beletsky A.V."/>
            <person name="Kulichevskaya I.S."/>
            <person name="Mardanov A.V."/>
            <person name="Ravin N.V."/>
        </authorList>
    </citation>
    <scope>NUCLEOTIDE SEQUENCE [LARGE SCALE GENOMIC DNA]</scope>
    <source>
        <strain evidence="9 10">P105</strain>
    </source>
</reference>
<dbReference type="GO" id="GO:0015344">
    <property type="term" value="F:siderophore uptake transmembrane transporter activity"/>
    <property type="evidence" value="ECO:0007669"/>
    <property type="project" value="TreeGrafter"/>
</dbReference>
<keyword evidence="9" id="KW-0675">Receptor</keyword>
<proteinExistence type="predicted"/>
<dbReference type="PANTHER" id="PTHR30069">
    <property type="entry name" value="TONB-DEPENDENT OUTER MEMBRANE RECEPTOR"/>
    <property type="match status" value="1"/>
</dbReference>
<keyword evidence="10" id="KW-1185">Reference proteome</keyword>
<dbReference type="EMBL" id="CP063849">
    <property type="protein sequence ID" value="QOY87150.1"/>
    <property type="molecule type" value="Genomic_DNA"/>
</dbReference>
<keyword evidence="2" id="KW-0813">Transport</keyword>
<dbReference type="GO" id="GO:0044718">
    <property type="term" value="P:siderophore transmembrane transport"/>
    <property type="evidence" value="ECO:0007669"/>
    <property type="project" value="TreeGrafter"/>
</dbReference>
<keyword evidence="4" id="KW-0812">Transmembrane</keyword>
<dbReference type="PANTHER" id="PTHR30069:SF46">
    <property type="entry name" value="OAR PROTEIN"/>
    <property type="match status" value="1"/>
</dbReference>
<dbReference type="Gene3D" id="2.40.170.20">
    <property type="entry name" value="TonB-dependent receptor, beta-barrel domain"/>
    <property type="match status" value="1"/>
</dbReference>
<dbReference type="AlphaFoldDB" id="A0A7S7NP66"/>
<evidence type="ECO:0000313" key="10">
    <source>
        <dbReference type="Proteomes" id="UP000593892"/>
    </source>
</evidence>
<dbReference type="Proteomes" id="UP000593892">
    <property type="component" value="Chromosome"/>
</dbReference>
<dbReference type="InterPro" id="IPR036942">
    <property type="entry name" value="Beta-barrel_TonB_sf"/>
</dbReference>
<feature type="region of interest" description="Disordered" evidence="7">
    <location>
        <begin position="94"/>
        <end position="119"/>
    </location>
</feature>
<evidence type="ECO:0000256" key="2">
    <source>
        <dbReference type="ARBA" id="ARBA00022448"/>
    </source>
</evidence>
<dbReference type="KEGG" id="pfer:IRI77_30955"/>
<name>A0A7S7NP66_PALFE</name>
<keyword evidence="5" id="KW-0472">Membrane</keyword>
<dbReference type="SUPFAM" id="SSF56935">
    <property type="entry name" value="Porins"/>
    <property type="match status" value="1"/>
</dbReference>
<comment type="subcellular location">
    <subcellularLocation>
        <location evidence="1">Cell outer membrane</location>
        <topology evidence="1">Multi-pass membrane protein</topology>
    </subcellularLocation>
</comment>
<feature type="compositionally biased region" description="Gly residues" evidence="7">
    <location>
        <begin position="99"/>
        <end position="110"/>
    </location>
</feature>
<dbReference type="InterPro" id="IPR039426">
    <property type="entry name" value="TonB-dep_rcpt-like"/>
</dbReference>
<evidence type="ECO:0000313" key="9">
    <source>
        <dbReference type="EMBL" id="QOY87150.1"/>
    </source>
</evidence>
<evidence type="ECO:0000256" key="4">
    <source>
        <dbReference type="ARBA" id="ARBA00022692"/>
    </source>
</evidence>
<sequence>MLFGIGCCAYAQTSWSGRVVSGGAPLPGAVITAKQGTQSWSTVTDESGRFTLENLPAGALNVEVQQFGFQPLRREVKVEERAAPLDLAMTLRPYRPAGMGRGTMAAGGPGQRTQATENTAETQVAQAMEQSSAVAPQAAAGGEGGEASESFLVQGSLSRGLQQQDNPNMMAFGPGGMMGEGGPGGMMGGAATGMQGGAEGGFGGGGAAMGGGGGFGGRGGGGAGGGFPGGGGGGGFGGRGGPGGGPGGPGGPGMMGGAGRPDFANMTQEERDKLRKQFQDRMRQANSEGFGNRSRRTRDQIRGGAFFTFRNASLDASPYALNGRTVEKPGYTQERFGVSLGGPLKLGKFFPADKTFFFLNYSASRGDNAYNSYSVQPLTAYRTGDFSSLASTIYDPLTGSPFPGNKIPVTRISSVSNGLLSYIPVPTDTGSLQNYHYTTTQPQSSDTLSFRLNRTLTKKDRLAFDTNWQRRSGENVQLFGWRDPSSGRGLNNNLSWSRSFSPTLIQNLHVRYNRNYNEVIPYFANGTDVASQLGIAGTSRDPANYGPPNLNFTNYGDLTDGSRSRRAVNTFVFGDGWTFVRKSHTLSAGFDFTRTQQNSLADSNARGTLFFGGLATSALTSAGLPVSNTGNDFADFLLGYAQQSTIRYGTPDTYLRSSQYGVYVQDEWRAKPNFTLNLGLRWDDWEPNTEKYNRLSNLDLAAGFTAAAVVTPGSSSTFGNGSIPAGLVRPDRNNFAPRVGLSYRPFKKKRTIIRAGYSLFYDSSVISRLSSRLVAQPPFAVSSTFNTSTDNPLLITNPFVGPADTTIKNSYAVNPNFSLPYAQTWSSSVQHEIHGFVMELGYVGTKGNGLVISRLPNRAAPGSPLTSEDRRPIPYAVGFTYDSPEGNSIFHSGQLRVVRRMRHSIAWTAMYTFSKSIDNASTIGGSGSTTVQDENNLGAERGLSAFDKRHQLSFNLQASSPFGPNGMWMKQRNLLSNVLKDWTLSSNVAVSSGSPLTAKVSGSVADAGGSGATGSARADATGAAIDSGTGYFNTAAFTTPPGDRYGNAARNTIPGPGSFNLNASFGRSWQVGENSRHRLEGRLETTNLFNHVNITSYGTTVNAANYGLATAAGGMRSVQFTVRLRF</sequence>
<feature type="domain" description="TonB-dependent transporter Oar-like beta-barrel" evidence="8">
    <location>
        <begin position="300"/>
        <end position="1119"/>
    </location>
</feature>
<keyword evidence="6" id="KW-0998">Cell outer membrane</keyword>
<organism evidence="9 10">
    <name type="scientific">Paludibaculum fermentans</name>
    <dbReference type="NCBI Taxonomy" id="1473598"/>
    <lineage>
        <taxon>Bacteria</taxon>
        <taxon>Pseudomonadati</taxon>
        <taxon>Acidobacteriota</taxon>
        <taxon>Terriglobia</taxon>
        <taxon>Bryobacterales</taxon>
        <taxon>Bryobacteraceae</taxon>
        <taxon>Paludibaculum</taxon>
    </lineage>
</organism>
<feature type="region of interest" description="Disordered" evidence="7">
    <location>
        <begin position="226"/>
        <end position="263"/>
    </location>
</feature>
<evidence type="ECO:0000256" key="1">
    <source>
        <dbReference type="ARBA" id="ARBA00004571"/>
    </source>
</evidence>
<dbReference type="Pfam" id="PF13620">
    <property type="entry name" value="CarboxypepD_reg"/>
    <property type="match status" value="1"/>
</dbReference>
<evidence type="ECO:0000256" key="5">
    <source>
        <dbReference type="ARBA" id="ARBA00023136"/>
    </source>
</evidence>
<dbReference type="InterPro" id="IPR057601">
    <property type="entry name" value="Oar-like_b-barrel"/>
</dbReference>
<dbReference type="SUPFAM" id="SSF49464">
    <property type="entry name" value="Carboxypeptidase regulatory domain-like"/>
    <property type="match status" value="1"/>
</dbReference>
<accession>A0A7S7NP66</accession>
<dbReference type="Gene3D" id="2.60.40.1120">
    <property type="entry name" value="Carboxypeptidase-like, regulatory domain"/>
    <property type="match status" value="1"/>
</dbReference>
<evidence type="ECO:0000256" key="6">
    <source>
        <dbReference type="ARBA" id="ARBA00023237"/>
    </source>
</evidence>
<gene>
    <name evidence="9" type="ORF">IRI77_30955</name>
</gene>
<evidence type="ECO:0000256" key="7">
    <source>
        <dbReference type="SAM" id="MobiDB-lite"/>
    </source>
</evidence>
<dbReference type="InterPro" id="IPR008969">
    <property type="entry name" value="CarboxyPept-like_regulatory"/>
</dbReference>
<dbReference type="GO" id="GO:0009279">
    <property type="term" value="C:cell outer membrane"/>
    <property type="evidence" value="ECO:0007669"/>
    <property type="project" value="UniProtKB-SubCell"/>
</dbReference>
<evidence type="ECO:0000256" key="3">
    <source>
        <dbReference type="ARBA" id="ARBA00022452"/>
    </source>
</evidence>
<feature type="compositionally biased region" description="Gly residues" evidence="7">
    <location>
        <begin position="226"/>
        <end position="259"/>
    </location>
</feature>
<dbReference type="Pfam" id="PF25183">
    <property type="entry name" value="OMP_b-brl_4"/>
    <property type="match status" value="1"/>
</dbReference>
<protein>
    <submittedName>
        <fullName evidence="9">TonB-dependent receptor</fullName>
    </submittedName>
</protein>
<dbReference type="RefSeq" id="WP_194448819.1">
    <property type="nucleotide sequence ID" value="NZ_CP063849.1"/>
</dbReference>
<evidence type="ECO:0000259" key="8">
    <source>
        <dbReference type="Pfam" id="PF25183"/>
    </source>
</evidence>
<keyword evidence="3" id="KW-1134">Transmembrane beta strand</keyword>